<reference evidence="1 2" key="1">
    <citation type="submission" date="2020-08" db="EMBL/GenBank/DDBJ databases">
        <title>Genomic Encyclopedia of Type Strains, Phase IV (KMG-IV): sequencing the most valuable type-strain genomes for metagenomic binning, comparative biology and taxonomic classification.</title>
        <authorList>
            <person name="Goeker M."/>
        </authorList>
    </citation>
    <scope>NUCLEOTIDE SEQUENCE [LARGE SCALE GENOMIC DNA]</scope>
    <source>
        <strain evidence="1 2">DSM 27521</strain>
    </source>
</reference>
<evidence type="ECO:0000313" key="2">
    <source>
        <dbReference type="Proteomes" id="UP000539473"/>
    </source>
</evidence>
<protein>
    <submittedName>
        <fullName evidence="1">Uncharacterized protein</fullName>
    </submittedName>
</protein>
<evidence type="ECO:0000313" key="1">
    <source>
        <dbReference type="EMBL" id="MBB5377350.1"/>
    </source>
</evidence>
<sequence length="33" mass="3831">MKRPAHHSGLVMRRVRWQRMPDVSGLVTRTLSA</sequence>
<comment type="caution">
    <text evidence="1">The sequence shown here is derived from an EMBL/GenBank/DDBJ whole genome shotgun (WGS) entry which is preliminary data.</text>
</comment>
<dbReference type="AlphaFoldDB" id="A0A7W8KFP6"/>
<dbReference type="EMBL" id="JACHFK010000007">
    <property type="protein sequence ID" value="MBB5377350.1"/>
    <property type="molecule type" value="Genomic_DNA"/>
</dbReference>
<name>A0A7W8KFP6_9DEIO</name>
<proteinExistence type="predicted"/>
<accession>A0A7W8KFP6</accession>
<organism evidence="1 2">
    <name type="scientific">Deinococcus metalli</name>
    <dbReference type="NCBI Taxonomy" id="1141878"/>
    <lineage>
        <taxon>Bacteria</taxon>
        <taxon>Thermotogati</taxon>
        <taxon>Deinococcota</taxon>
        <taxon>Deinococci</taxon>
        <taxon>Deinococcales</taxon>
        <taxon>Deinococcaceae</taxon>
        <taxon>Deinococcus</taxon>
    </lineage>
</organism>
<dbReference type="Proteomes" id="UP000539473">
    <property type="component" value="Unassembled WGS sequence"/>
</dbReference>
<gene>
    <name evidence="1" type="ORF">HNQ07_002842</name>
</gene>